<dbReference type="GO" id="GO:0030267">
    <property type="term" value="F:glyoxylate reductase (NADPH) activity"/>
    <property type="evidence" value="ECO:0007669"/>
    <property type="project" value="TreeGrafter"/>
</dbReference>
<dbReference type="OrthoDB" id="9793626at2"/>
<dbReference type="EMBL" id="CP021404">
    <property type="protein sequence ID" value="ATI43108.1"/>
    <property type="molecule type" value="Genomic_DNA"/>
</dbReference>
<dbReference type="RefSeq" id="WP_097373995.1">
    <property type="nucleotide sequence ID" value="NZ_CP021404.1"/>
</dbReference>
<name>A0A291M2U1_9RHOB</name>
<dbReference type="InterPro" id="IPR050223">
    <property type="entry name" value="D-isomer_2-hydroxyacid_DH"/>
</dbReference>
<keyword evidence="3" id="KW-0520">NAD</keyword>
<dbReference type="SUPFAM" id="SSF51735">
    <property type="entry name" value="NAD(P)-binding Rossmann-fold domains"/>
    <property type="match status" value="1"/>
</dbReference>
<evidence type="ECO:0000256" key="4">
    <source>
        <dbReference type="RuleBase" id="RU003719"/>
    </source>
</evidence>
<dbReference type="CDD" id="cd05301">
    <property type="entry name" value="GDH"/>
    <property type="match status" value="1"/>
</dbReference>
<dbReference type="KEGG" id="cmag:CBW24_14580"/>
<dbReference type="Pfam" id="PF00389">
    <property type="entry name" value="2-Hacid_dh"/>
    <property type="match status" value="1"/>
</dbReference>
<dbReference type="Proteomes" id="UP000219050">
    <property type="component" value="Chromosome"/>
</dbReference>
<evidence type="ECO:0000256" key="1">
    <source>
        <dbReference type="ARBA" id="ARBA00005854"/>
    </source>
</evidence>
<dbReference type="PROSITE" id="PS00065">
    <property type="entry name" value="D_2_HYDROXYACID_DH_1"/>
    <property type="match status" value="1"/>
</dbReference>
<keyword evidence="8" id="KW-1185">Reference proteome</keyword>
<evidence type="ECO:0000313" key="8">
    <source>
        <dbReference type="Proteomes" id="UP000219050"/>
    </source>
</evidence>
<protein>
    <submittedName>
        <fullName evidence="7">D-glycerate dehydrogenase</fullName>
    </submittedName>
</protein>
<feature type="domain" description="D-isomer specific 2-hydroxyacid dehydrogenase NAD-binding" evidence="6">
    <location>
        <begin position="110"/>
        <end position="286"/>
    </location>
</feature>
<reference evidence="7 8" key="1">
    <citation type="submission" date="2017-05" db="EMBL/GenBank/DDBJ databases">
        <title>Comparative genomic and metabolic analysis of manganese-oxidizing mechanisms in Celeribater manganoxidans DY25T: its adaption to the environment of polymetallic nodule.</title>
        <authorList>
            <person name="Wang X."/>
        </authorList>
    </citation>
    <scope>NUCLEOTIDE SEQUENCE [LARGE SCALE GENOMIC DNA]</scope>
    <source>
        <strain evidence="7 8">DY25</strain>
    </source>
</reference>
<proteinExistence type="inferred from homology"/>
<gene>
    <name evidence="7" type="ORF">CBW24_14580</name>
</gene>
<dbReference type="Pfam" id="PF02826">
    <property type="entry name" value="2-Hacid_dh_C"/>
    <property type="match status" value="1"/>
</dbReference>
<dbReference type="Gene3D" id="3.40.50.720">
    <property type="entry name" value="NAD(P)-binding Rossmann-like Domain"/>
    <property type="match status" value="2"/>
</dbReference>
<dbReference type="InterPro" id="IPR006139">
    <property type="entry name" value="D-isomer_2_OHA_DH_cat_dom"/>
</dbReference>
<dbReference type="GO" id="GO:0016618">
    <property type="term" value="F:hydroxypyruvate reductase [NAD(P)H] activity"/>
    <property type="evidence" value="ECO:0007669"/>
    <property type="project" value="TreeGrafter"/>
</dbReference>
<feature type="domain" description="D-isomer specific 2-hydroxyacid dehydrogenase catalytic" evidence="5">
    <location>
        <begin position="4"/>
        <end position="317"/>
    </location>
</feature>
<accession>A0A291M2U1</accession>
<dbReference type="InterPro" id="IPR036291">
    <property type="entry name" value="NAD(P)-bd_dom_sf"/>
</dbReference>
<dbReference type="AlphaFoldDB" id="A0A291M2U1"/>
<dbReference type="PANTHER" id="PTHR10996:SF283">
    <property type="entry name" value="GLYOXYLATE_HYDROXYPYRUVATE REDUCTASE B"/>
    <property type="match status" value="1"/>
</dbReference>
<evidence type="ECO:0000259" key="5">
    <source>
        <dbReference type="Pfam" id="PF00389"/>
    </source>
</evidence>
<keyword evidence="2 4" id="KW-0560">Oxidoreductase</keyword>
<dbReference type="FunFam" id="3.40.50.720:FF:000203">
    <property type="entry name" value="D-3-phosphoglycerate dehydrogenase (SerA)"/>
    <property type="match status" value="1"/>
</dbReference>
<dbReference type="InterPro" id="IPR006140">
    <property type="entry name" value="D-isomer_DH_NAD-bd"/>
</dbReference>
<organism evidence="7 8">
    <name type="scientific">Pacificitalea manganoxidans</name>
    <dbReference type="NCBI Taxonomy" id="1411902"/>
    <lineage>
        <taxon>Bacteria</taxon>
        <taxon>Pseudomonadati</taxon>
        <taxon>Pseudomonadota</taxon>
        <taxon>Alphaproteobacteria</taxon>
        <taxon>Rhodobacterales</taxon>
        <taxon>Paracoccaceae</taxon>
        <taxon>Pacificitalea</taxon>
    </lineage>
</organism>
<dbReference type="InterPro" id="IPR029752">
    <property type="entry name" value="D-isomer_DH_CS1"/>
</dbReference>
<evidence type="ECO:0000259" key="6">
    <source>
        <dbReference type="Pfam" id="PF02826"/>
    </source>
</evidence>
<evidence type="ECO:0000313" key="7">
    <source>
        <dbReference type="EMBL" id="ATI43108.1"/>
    </source>
</evidence>
<evidence type="ECO:0000256" key="2">
    <source>
        <dbReference type="ARBA" id="ARBA00023002"/>
    </source>
</evidence>
<sequence length="317" mass="33579">MPRILITRAMPDRVLERARTLGEVIVEDTPEGVSPDAAREALAAYDIIVPTLGDRFTAEAFAGGDDPRCKLLANFGMGYNHIDIAAARDAGIAVTNTPGAVTDATADVALMLMLMACRRASEGEAMVRAGRWPGWQPTQLLGLHMTGKRLGVIGMGNIGQAVARRAHYGFGMEVLYHNRSAKQVDFPAQQVGDLHEMLGQVDVVVVAVPASPATRHLIDAAALAAMHPHARLVNIARGDIVDETALIAALQGGRLGGAGLDVYEHEPEVPQALRDMPNVSLLPHLGTSALEVREAMGAVALDNVEAHLAGRDLPNAV</sequence>
<comment type="similarity">
    <text evidence="1 4">Belongs to the D-isomer specific 2-hydroxyacid dehydrogenase family.</text>
</comment>
<dbReference type="PANTHER" id="PTHR10996">
    <property type="entry name" value="2-HYDROXYACID DEHYDROGENASE-RELATED"/>
    <property type="match status" value="1"/>
</dbReference>
<dbReference type="GO" id="GO:0051287">
    <property type="term" value="F:NAD binding"/>
    <property type="evidence" value="ECO:0007669"/>
    <property type="project" value="InterPro"/>
</dbReference>
<dbReference type="SUPFAM" id="SSF52283">
    <property type="entry name" value="Formate/glycerate dehydrogenase catalytic domain-like"/>
    <property type="match status" value="1"/>
</dbReference>
<dbReference type="GO" id="GO:0005829">
    <property type="term" value="C:cytosol"/>
    <property type="evidence" value="ECO:0007669"/>
    <property type="project" value="TreeGrafter"/>
</dbReference>
<evidence type="ECO:0000256" key="3">
    <source>
        <dbReference type="ARBA" id="ARBA00023027"/>
    </source>
</evidence>